<name>A0A1V9FWE7_9BACT</name>
<keyword evidence="3" id="KW-0813">Transport</keyword>
<feature type="domain" description="Alpha-2-macroglobulin" evidence="5">
    <location>
        <begin position="845"/>
        <end position="935"/>
    </location>
</feature>
<dbReference type="InterPro" id="IPR050473">
    <property type="entry name" value="A2M/Complement_sys"/>
</dbReference>
<organism evidence="6 7">
    <name type="scientific">Niastella vici</name>
    <dbReference type="NCBI Taxonomy" id="1703345"/>
    <lineage>
        <taxon>Bacteria</taxon>
        <taxon>Pseudomonadati</taxon>
        <taxon>Bacteroidota</taxon>
        <taxon>Chitinophagia</taxon>
        <taxon>Chitinophagales</taxon>
        <taxon>Chitinophagaceae</taxon>
        <taxon>Niastella</taxon>
    </lineage>
</organism>
<dbReference type="STRING" id="1703345.A3860_26920"/>
<dbReference type="InterPro" id="IPR012910">
    <property type="entry name" value="Plug_dom"/>
</dbReference>
<evidence type="ECO:0000256" key="4">
    <source>
        <dbReference type="SAM" id="SignalP"/>
    </source>
</evidence>
<dbReference type="Pfam" id="PF07715">
    <property type="entry name" value="Plug"/>
    <property type="match status" value="1"/>
</dbReference>
<dbReference type="InterPro" id="IPR008930">
    <property type="entry name" value="Terpenoid_cyclase/PrenylTrfase"/>
</dbReference>
<dbReference type="OrthoDB" id="679547at2"/>
<reference evidence="6 7" key="1">
    <citation type="submission" date="2016-03" db="EMBL/GenBank/DDBJ databases">
        <title>Niastella vici sp. nov., isolated from farmland soil.</title>
        <authorList>
            <person name="Chen L."/>
            <person name="Wang D."/>
            <person name="Yang S."/>
            <person name="Wang G."/>
        </authorList>
    </citation>
    <scope>NUCLEOTIDE SEQUENCE [LARGE SCALE GENOMIC DNA]</scope>
    <source>
        <strain evidence="6 7">DJ57</strain>
    </source>
</reference>
<sequence length="1507" mass="168136">MRNTIKYCLLVLFCLSALFGISQSLEYASSKEKVYVQTSHVYFKPGETMYFKVYVVNANTQTPSFLSNVVYADIIGPSGNVVQKLNYGVENGYAEGSFDFKDEAPGGVYKLRAYTTWMQNEKENTFFTKEITLLKVIAPRLLMKLEFPEKGYGAGDEVKADFSMRNLNDQPIRNYPATYKVLIDGVQVQQNTFTTDNEGKAQLRFNLPATLNTADGLLNITIEYDSYREAISRSIPIVLNKIDLQFMPEGGTLVEKLHTYIAFKAVNEFGKPVDVKGEVLDGEGNVVQSFESLRFGMGKFSFSPKKDETYHARITIPAQIKQQYELPHASKQGMVMNIKKRTGELMVRLASTSKQEVTLVGQAKGKNYFTQKITLERGENGLIIDENKFPAGIARFTLYSANDLPVAERIIFCNENNNLQVTISTNKPKYLPREKVRLTVKTQDEKGNPVPANLSLSVLDDKLWSFADDKQDHILSWLLMSSELKGKIEEPAFYFKKEEPKALPALDLVMLTHGYRYFDYTKTVEEQGRLSFMPDQPHVVSGTIVNAQQQPVKATVYLVHCAYGGKAIQFHTRENGVFFFSQLTPNSSYYLFARAEDKKEKVTIQVSQNGSGYNPVAWRDKEGELAIKLDRELPAVAPGAVPSPLPPAPVLDDRRVLGPDMMNVNELNDVVVVGYGVSQRKLLTGSIATMRINELGYTNPVTALQGRVAGLIVQEKANPMQGPTIKIRGTRSVAEAADPLVVLDGVPIEQYRMNFLNAADIESITIMKDAAATALYGSRAAYGVIVVETRKFRGGKLRINFPQHYYYASQPVYTLNGPSFSVARRFYAPKYYTTEPQERTDFRETIYWNPVIQTDKDGTAQVEFYNSDATTTFRAIAEGIGYNGKAGRAEHTYVTQNLISADVKVPPYLTVGDKALIPLVIKNNSVQDMTFRVKIFLPPMMETTEVTYTVLLGADSSKQLLIPVKVNAVTDGKATFVIETDRKTETITVPVTATQKGFPVTQVFSGNKSGGHTFSISKMMPGSLHTSLKVFSTLEGQLLNGIESMLSEPHGCFEQTSSSTYPNVFILKYLREAGKSKPEIEKKALAYIEAGYKRLIGFETSQHGFEWFGNTPPHEALTAYGLLEFTEMQDFIEVDKKMLARTAAFLLSRRDGSGGFKGTDGGYDRFASVPNKIANIYIVYALTQAGMGKEIELEYKTAVKKALESNDGYLMAMMALAASNMKREADFRSLMNALNTNYLRLDLACETSVVNSRGSSLRVEAASLYALALMRETAPDMATIAKLITRILAEKTYYGYGSTQATVMALQAIVGYSKLTNKLNADTRITFTVNDTVALPETDVTKGMHEGENTFTIQYNDAKNVVPYNLEVSYNTFTPPGSEKAELKLTTKLAAPETRVGETMRMDITVTNEKNTLQPMAVAKIGIPAGLSLQPWQLKELKEKNAVAYYEIFDNYLVLYWMGFAPNETKTVKLDLKAEIAGTYKGKASNTYLYYMPEYRNWNDGVEVEIQ</sequence>
<dbReference type="InterPro" id="IPR037066">
    <property type="entry name" value="Plug_dom_sf"/>
</dbReference>
<feature type="signal peptide" evidence="4">
    <location>
        <begin position="1"/>
        <end position="24"/>
    </location>
</feature>
<evidence type="ECO:0000256" key="3">
    <source>
        <dbReference type="PROSITE-ProRule" id="PRU01360"/>
    </source>
</evidence>
<dbReference type="InterPro" id="IPR011626">
    <property type="entry name" value="Alpha-macroglobulin_TED"/>
</dbReference>
<dbReference type="Gene3D" id="2.170.130.10">
    <property type="entry name" value="TonB-dependent receptor, plug domain"/>
    <property type="match status" value="1"/>
</dbReference>
<keyword evidence="2" id="KW-0882">Thioester bond</keyword>
<comment type="caution">
    <text evidence="6">The sequence shown here is derived from an EMBL/GenBank/DDBJ whole genome shotgun (WGS) entry which is preliminary data.</text>
</comment>
<dbReference type="SUPFAM" id="SSF56935">
    <property type="entry name" value="Porins"/>
    <property type="match status" value="1"/>
</dbReference>
<evidence type="ECO:0000313" key="7">
    <source>
        <dbReference type="Proteomes" id="UP000192796"/>
    </source>
</evidence>
<dbReference type="PANTHER" id="PTHR11412">
    <property type="entry name" value="MACROGLOBULIN / COMPLEMENT"/>
    <property type="match status" value="1"/>
</dbReference>
<dbReference type="Proteomes" id="UP000192796">
    <property type="component" value="Unassembled WGS sequence"/>
</dbReference>
<dbReference type="CDD" id="cd02891">
    <property type="entry name" value="A2M_like"/>
    <property type="match status" value="1"/>
</dbReference>
<gene>
    <name evidence="6" type="ORF">A3860_26920</name>
</gene>
<keyword evidence="7" id="KW-1185">Reference proteome</keyword>
<keyword evidence="3" id="KW-1134">Transmembrane beta strand</keyword>
<dbReference type="InterPro" id="IPR036595">
    <property type="entry name" value="A-macroglobulin_rcpt-bd_sf"/>
</dbReference>
<dbReference type="EMBL" id="LVYD01000049">
    <property type="protein sequence ID" value="OQP62647.1"/>
    <property type="molecule type" value="Genomic_DNA"/>
</dbReference>
<accession>A0A1V9FWE7</accession>
<keyword evidence="3" id="KW-0472">Membrane</keyword>
<keyword evidence="1 4" id="KW-0732">Signal</keyword>
<dbReference type="InterPro" id="IPR001599">
    <property type="entry name" value="Macroglobln_a2"/>
</dbReference>
<dbReference type="InterPro" id="IPR039426">
    <property type="entry name" value="TonB-dep_rcpt-like"/>
</dbReference>
<dbReference type="Gene3D" id="2.60.40.1930">
    <property type="match status" value="1"/>
</dbReference>
<feature type="chain" id="PRO_5012190167" description="Alpha-2-macroglobulin domain-containing protein" evidence="4">
    <location>
        <begin position="25"/>
        <end position="1507"/>
    </location>
</feature>
<dbReference type="Pfam" id="PF07678">
    <property type="entry name" value="TED_complement"/>
    <property type="match status" value="1"/>
</dbReference>
<keyword evidence="3" id="KW-0998">Cell outer membrane</keyword>
<dbReference type="Pfam" id="PF00207">
    <property type="entry name" value="A2M"/>
    <property type="match status" value="1"/>
</dbReference>
<dbReference type="GO" id="GO:0009279">
    <property type="term" value="C:cell outer membrane"/>
    <property type="evidence" value="ECO:0007669"/>
    <property type="project" value="UniProtKB-SubCell"/>
</dbReference>
<proteinExistence type="inferred from homology"/>
<evidence type="ECO:0000259" key="5">
    <source>
        <dbReference type="SMART" id="SM01360"/>
    </source>
</evidence>
<dbReference type="SMART" id="SM01419">
    <property type="entry name" value="Thiol-ester_cl"/>
    <property type="match status" value="1"/>
</dbReference>
<dbReference type="Gene3D" id="2.60.40.690">
    <property type="entry name" value="Alpha-macroglobulin, receptor-binding domain"/>
    <property type="match status" value="1"/>
</dbReference>
<dbReference type="PROSITE" id="PS52016">
    <property type="entry name" value="TONB_DEPENDENT_REC_3"/>
    <property type="match status" value="1"/>
</dbReference>
<evidence type="ECO:0000256" key="2">
    <source>
        <dbReference type="ARBA" id="ARBA00022966"/>
    </source>
</evidence>
<dbReference type="InterPro" id="IPR047565">
    <property type="entry name" value="Alpha-macroglob_thiol-ester_cl"/>
</dbReference>
<evidence type="ECO:0000256" key="1">
    <source>
        <dbReference type="ARBA" id="ARBA00022729"/>
    </source>
</evidence>
<dbReference type="NCBIfam" id="TIGR04057">
    <property type="entry name" value="SusC_RagA_signa"/>
    <property type="match status" value="1"/>
</dbReference>
<evidence type="ECO:0000313" key="6">
    <source>
        <dbReference type="EMBL" id="OQP62647.1"/>
    </source>
</evidence>
<dbReference type="SUPFAM" id="SSF48239">
    <property type="entry name" value="Terpenoid cyclases/Protein prenyltransferases"/>
    <property type="match status" value="1"/>
</dbReference>
<dbReference type="RefSeq" id="WP_081148466.1">
    <property type="nucleotide sequence ID" value="NZ_LVYD01000049.1"/>
</dbReference>
<keyword evidence="3" id="KW-0812">Transmembrane</keyword>
<dbReference type="SMART" id="SM01360">
    <property type="entry name" value="A2M"/>
    <property type="match status" value="1"/>
</dbReference>
<dbReference type="GO" id="GO:0004866">
    <property type="term" value="F:endopeptidase inhibitor activity"/>
    <property type="evidence" value="ECO:0007669"/>
    <property type="project" value="InterPro"/>
</dbReference>
<dbReference type="Gene3D" id="1.50.10.20">
    <property type="match status" value="1"/>
</dbReference>
<comment type="similarity">
    <text evidence="3">Belongs to the TonB-dependent receptor family.</text>
</comment>
<comment type="subcellular location">
    <subcellularLocation>
        <location evidence="3">Cell outer membrane</location>
        <topology evidence="3">Multi-pass membrane protein</topology>
    </subcellularLocation>
</comment>
<dbReference type="GO" id="GO:0005615">
    <property type="term" value="C:extracellular space"/>
    <property type="evidence" value="ECO:0007669"/>
    <property type="project" value="InterPro"/>
</dbReference>
<protein>
    <recommendedName>
        <fullName evidence="5">Alpha-2-macroglobulin domain-containing protein</fullName>
    </recommendedName>
</protein>
<dbReference type="PANTHER" id="PTHR11412:SF136">
    <property type="entry name" value="CD109 ANTIGEN"/>
    <property type="match status" value="1"/>
</dbReference>
<dbReference type="InterPro" id="IPR023997">
    <property type="entry name" value="TonB-dep_OMP_SusC/RagA_CS"/>
</dbReference>